<dbReference type="EC" id="3.1.3.2" evidence="4"/>
<dbReference type="PROSITE" id="PS01157">
    <property type="entry name" value="ACID_PHOSPH_CL_A"/>
    <property type="match status" value="1"/>
</dbReference>
<dbReference type="EMBL" id="JANUEK010000002">
    <property type="protein sequence ID" value="MCS4279083.1"/>
    <property type="molecule type" value="Genomic_DNA"/>
</dbReference>
<feature type="domain" description="Phosphatidic acid phosphatase type 2/haloperoxidase" evidence="10">
    <location>
        <begin position="137"/>
        <end position="251"/>
    </location>
</feature>
<evidence type="ECO:0000313" key="11">
    <source>
        <dbReference type="EMBL" id="MCS4279083.1"/>
    </source>
</evidence>
<feature type="chain" id="PRO_5043823495" description="acid phosphatase" evidence="9">
    <location>
        <begin position="30"/>
        <end position="295"/>
    </location>
</feature>
<evidence type="ECO:0000313" key="12">
    <source>
        <dbReference type="Proteomes" id="UP001320691"/>
    </source>
</evidence>
<evidence type="ECO:0000259" key="10">
    <source>
        <dbReference type="SMART" id="SM00014"/>
    </source>
</evidence>
<feature type="region of interest" description="Disordered" evidence="8">
    <location>
        <begin position="30"/>
        <end position="51"/>
    </location>
</feature>
<dbReference type="Proteomes" id="UP001320691">
    <property type="component" value="Unassembled WGS sequence"/>
</dbReference>
<reference evidence="11" key="1">
    <citation type="submission" date="2022-08" db="EMBL/GenBank/DDBJ databases">
        <title>Genomic analyses of the natural microbiome of Caenorhabditis elegans.</title>
        <authorList>
            <person name="Samuel B."/>
        </authorList>
    </citation>
    <scope>NUCLEOTIDE SEQUENCE</scope>
    <source>
        <strain evidence="11">BIGb0277</strain>
    </source>
</reference>
<dbReference type="Pfam" id="PF01569">
    <property type="entry name" value="PAP2"/>
    <property type="match status" value="1"/>
</dbReference>
<name>A0AAW5PFA7_9GAMM</name>
<evidence type="ECO:0000256" key="6">
    <source>
        <dbReference type="ARBA" id="ARBA00022764"/>
    </source>
</evidence>
<evidence type="ECO:0000256" key="9">
    <source>
        <dbReference type="SAM" id="SignalP"/>
    </source>
</evidence>
<dbReference type="InterPro" id="IPR000326">
    <property type="entry name" value="PAP2/HPO"/>
</dbReference>
<feature type="compositionally biased region" description="Pro residues" evidence="8">
    <location>
        <begin position="36"/>
        <end position="51"/>
    </location>
</feature>
<dbReference type="SMART" id="SM00014">
    <property type="entry name" value="acidPPc"/>
    <property type="match status" value="1"/>
</dbReference>
<feature type="signal peptide" evidence="9">
    <location>
        <begin position="1"/>
        <end position="29"/>
    </location>
</feature>
<dbReference type="CDD" id="cd03397">
    <property type="entry name" value="PAP2_acid_phosphatase"/>
    <property type="match status" value="1"/>
</dbReference>
<comment type="caution">
    <text evidence="11">The sequence shown here is derived from an EMBL/GenBank/DDBJ whole genome shotgun (WGS) entry which is preliminary data.</text>
</comment>
<protein>
    <recommendedName>
        <fullName evidence="4">acid phosphatase</fullName>
        <ecNumber evidence="4">3.1.3.2</ecNumber>
    </recommendedName>
</protein>
<dbReference type="GO" id="GO:0003993">
    <property type="term" value="F:acid phosphatase activity"/>
    <property type="evidence" value="ECO:0007669"/>
    <property type="project" value="UniProtKB-EC"/>
</dbReference>
<sequence>MHRIALPSFRRHSAVALVVAVTLAGCSTAPPLSTAPAPPAPTTAPAPAPVPELRPGVPAGYLGRALPDSLALLPPPPPAKGSPAFANDQAVHRAAQQLRRSPRYALATTDADLRFPQVANTFSCALGVPISQQTSPALYLLLQRTLVDAGLATYAAKDHYKRTRPFVFFKENTCAPADEASLRTDGSYPSGHTAISWAWALVLTELSPGQADALLARGRAFGENRLICNAHWQSDVLEGRAVAAGAVAMLHANADFNRDMALARAEIQALRSNSVEPTGCDAEKAALAVKIPGVL</sequence>
<dbReference type="InterPro" id="IPR018296">
    <property type="entry name" value="Acid_Pase_classA_bac_CS"/>
</dbReference>
<evidence type="ECO:0000256" key="8">
    <source>
        <dbReference type="SAM" id="MobiDB-lite"/>
    </source>
</evidence>
<comment type="similarity">
    <text evidence="3">Belongs to the class A bacterial acid phosphatase family.</text>
</comment>
<evidence type="ECO:0000256" key="2">
    <source>
        <dbReference type="ARBA" id="ARBA00004418"/>
    </source>
</evidence>
<evidence type="ECO:0000256" key="3">
    <source>
        <dbReference type="ARBA" id="ARBA00009017"/>
    </source>
</evidence>
<keyword evidence="6" id="KW-0574">Periplasm</keyword>
<proteinExistence type="inferred from homology"/>
<evidence type="ECO:0000256" key="7">
    <source>
        <dbReference type="ARBA" id="ARBA00022801"/>
    </source>
</evidence>
<organism evidence="11 12">
    <name type="scientific">Stenotrophomonas rhizophila</name>
    <dbReference type="NCBI Taxonomy" id="216778"/>
    <lineage>
        <taxon>Bacteria</taxon>
        <taxon>Pseudomonadati</taxon>
        <taxon>Pseudomonadota</taxon>
        <taxon>Gammaproteobacteria</taxon>
        <taxon>Lysobacterales</taxon>
        <taxon>Lysobacteraceae</taxon>
        <taxon>Stenotrophomonas</taxon>
    </lineage>
</organism>
<dbReference type="InterPro" id="IPR001011">
    <property type="entry name" value="Acid_Pase_classA_bac"/>
</dbReference>
<dbReference type="PRINTS" id="PR00483">
    <property type="entry name" value="BACPHPHTASE"/>
</dbReference>
<gene>
    <name evidence="11" type="ORF">M2412_001050</name>
</gene>
<comment type="catalytic activity">
    <reaction evidence="1">
        <text>a phosphate monoester + H2O = an alcohol + phosphate</text>
        <dbReference type="Rhea" id="RHEA:15017"/>
        <dbReference type="ChEBI" id="CHEBI:15377"/>
        <dbReference type="ChEBI" id="CHEBI:30879"/>
        <dbReference type="ChEBI" id="CHEBI:43474"/>
        <dbReference type="ChEBI" id="CHEBI:67140"/>
        <dbReference type="EC" id="3.1.3.2"/>
    </reaction>
</comment>
<evidence type="ECO:0000256" key="5">
    <source>
        <dbReference type="ARBA" id="ARBA00022729"/>
    </source>
</evidence>
<evidence type="ECO:0000256" key="4">
    <source>
        <dbReference type="ARBA" id="ARBA00012646"/>
    </source>
</evidence>
<dbReference type="InterPro" id="IPR036938">
    <property type="entry name" value="PAP2/HPO_sf"/>
</dbReference>
<dbReference type="SUPFAM" id="SSF48317">
    <property type="entry name" value="Acid phosphatase/Vanadium-dependent haloperoxidase"/>
    <property type="match status" value="1"/>
</dbReference>
<dbReference type="PROSITE" id="PS51257">
    <property type="entry name" value="PROKAR_LIPOPROTEIN"/>
    <property type="match status" value="1"/>
</dbReference>
<dbReference type="GO" id="GO:0030288">
    <property type="term" value="C:outer membrane-bounded periplasmic space"/>
    <property type="evidence" value="ECO:0007669"/>
    <property type="project" value="InterPro"/>
</dbReference>
<keyword evidence="7 11" id="KW-0378">Hydrolase</keyword>
<keyword evidence="5 9" id="KW-0732">Signal</keyword>
<evidence type="ECO:0000256" key="1">
    <source>
        <dbReference type="ARBA" id="ARBA00000032"/>
    </source>
</evidence>
<dbReference type="Gene3D" id="1.20.144.10">
    <property type="entry name" value="Phosphatidic acid phosphatase type 2/haloperoxidase"/>
    <property type="match status" value="1"/>
</dbReference>
<accession>A0AAW5PFA7</accession>
<comment type="subcellular location">
    <subcellularLocation>
        <location evidence="2">Periplasm</location>
    </subcellularLocation>
</comment>
<dbReference type="AlphaFoldDB" id="A0AAW5PFA7"/>